<reference evidence="10 11" key="1">
    <citation type="submission" date="2018-11" db="EMBL/GenBank/DDBJ databases">
        <authorList>
            <consortium name="Pathogen Informatics"/>
        </authorList>
    </citation>
    <scope>NUCLEOTIDE SEQUENCE [LARGE SCALE GENOMIC DNA]</scope>
</reference>
<dbReference type="SUPFAM" id="SSF56784">
    <property type="entry name" value="HAD-like"/>
    <property type="match status" value="1"/>
</dbReference>
<dbReference type="PANTHER" id="PTHR13045">
    <property type="entry name" value="5'-NUCLEOTIDASE"/>
    <property type="match status" value="1"/>
</dbReference>
<keyword evidence="8" id="KW-0546">Nucleotide metabolism</keyword>
<sequence>MFREEKGSVVSLIAKLTEVYKWNAAHEYIVAAQFNKTTIANFVRNSKIILRNDAEEMMQRLHHLGIPLIVFSAGIGNIIEMFLQQKLGQMPTNIHIISNMMNFNDKGIVESFSQPLIHTFNKNSSVIPEEVDFFHKVRKRIGFYNSETDNLLNQYLNVYDIVLVRDQTMDVPDYIVQIIAGSHLHFV</sequence>
<protein>
    <recommendedName>
        <fullName evidence="3">5'-nucleotidase</fullName>
        <ecNumber evidence="3">3.1.3.5</ecNumber>
    </recommendedName>
</protein>
<dbReference type="OrthoDB" id="10014216at2759"/>
<evidence type="ECO:0000256" key="5">
    <source>
        <dbReference type="ARBA" id="ARBA00022741"/>
    </source>
</evidence>
<dbReference type="EMBL" id="UYYB01100293">
    <property type="protein sequence ID" value="VDM77835.1"/>
    <property type="molecule type" value="Genomic_DNA"/>
</dbReference>
<proteinExistence type="inferred from homology"/>
<evidence type="ECO:0000256" key="2">
    <source>
        <dbReference type="ARBA" id="ARBA00008389"/>
    </source>
</evidence>
<organism evidence="10 11">
    <name type="scientific">Strongylus vulgaris</name>
    <name type="common">Blood worm</name>
    <dbReference type="NCBI Taxonomy" id="40348"/>
    <lineage>
        <taxon>Eukaryota</taxon>
        <taxon>Metazoa</taxon>
        <taxon>Ecdysozoa</taxon>
        <taxon>Nematoda</taxon>
        <taxon>Chromadorea</taxon>
        <taxon>Rhabditida</taxon>
        <taxon>Rhabditina</taxon>
        <taxon>Rhabditomorpha</taxon>
        <taxon>Strongyloidea</taxon>
        <taxon>Strongylidae</taxon>
        <taxon>Strongylus</taxon>
    </lineage>
</organism>
<keyword evidence="5" id="KW-0547">Nucleotide-binding</keyword>
<keyword evidence="11" id="KW-1185">Reference proteome</keyword>
<keyword evidence="4" id="KW-0479">Metal-binding</keyword>
<dbReference type="PANTHER" id="PTHR13045:SF0">
    <property type="entry name" value="7-METHYLGUANOSINE PHOSPHATE-SPECIFIC 5'-NUCLEOTIDASE"/>
    <property type="match status" value="1"/>
</dbReference>
<dbReference type="AlphaFoldDB" id="A0A3P7L559"/>
<dbReference type="Proteomes" id="UP000270094">
    <property type="component" value="Unassembled WGS sequence"/>
</dbReference>
<dbReference type="Gene3D" id="3.40.50.1000">
    <property type="entry name" value="HAD superfamily/HAD-like"/>
    <property type="match status" value="2"/>
</dbReference>
<dbReference type="GO" id="GO:0008253">
    <property type="term" value="F:5'-nucleotidase activity"/>
    <property type="evidence" value="ECO:0007669"/>
    <property type="project" value="UniProtKB-EC"/>
</dbReference>
<evidence type="ECO:0000256" key="4">
    <source>
        <dbReference type="ARBA" id="ARBA00022723"/>
    </source>
</evidence>
<comment type="catalytic activity">
    <reaction evidence="1">
        <text>a ribonucleoside 5'-phosphate + H2O = a ribonucleoside + phosphate</text>
        <dbReference type="Rhea" id="RHEA:12484"/>
        <dbReference type="ChEBI" id="CHEBI:15377"/>
        <dbReference type="ChEBI" id="CHEBI:18254"/>
        <dbReference type="ChEBI" id="CHEBI:43474"/>
        <dbReference type="ChEBI" id="CHEBI:58043"/>
        <dbReference type="EC" id="3.1.3.5"/>
    </reaction>
</comment>
<name>A0A3P7L559_STRVU</name>
<evidence type="ECO:0000256" key="1">
    <source>
        <dbReference type="ARBA" id="ARBA00000815"/>
    </source>
</evidence>
<dbReference type="GO" id="GO:0009117">
    <property type="term" value="P:nucleotide metabolic process"/>
    <property type="evidence" value="ECO:0007669"/>
    <property type="project" value="UniProtKB-KW"/>
</dbReference>
<dbReference type="InterPro" id="IPR036412">
    <property type="entry name" value="HAD-like_sf"/>
</dbReference>
<dbReference type="GO" id="GO:0005737">
    <property type="term" value="C:cytoplasm"/>
    <property type="evidence" value="ECO:0007669"/>
    <property type="project" value="InterPro"/>
</dbReference>
<keyword evidence="7" id="KW-0460">Magnesium</keyword>
<evidence type="ECO:0000313" key="11">
    <source>
        <dbReference type="Proteomes" id="UP000270094"/>
    </source>
</evidence>
<dbReference type="Pfam" id="PF05822">
    <property type="entry name" value="UMPH-1"/>
    <property type="match status" value="1"/>
</dbReference>
<feature type="transmembrane region" description="Helical" evidence="9">
    <location>
        <begin position="64"/>
        <end position="83"/>
    </location>
</feature>
<gene>
    <name evidence="10" type="ORF">SVUK_LOCUS12833</name>
</gene>
<evidence type="ECO:0000256" key="9">
    <source>
        <dbReference type="SAM" id="Phobius"/>
    </source>
</evidence>
<comment type="similarity">
    <text evidence="2">Belongs to the pyrimidine 5'-nucleotidase family.</text>
</comment>
<dbReference type="InterPro" id="IPR006434">
    <property type="entry name" value="Pyrimidine_nucleotidase_eu"/>
</dbReference>
<keyword evidence="9" id="KW-0472">Membrane</keyword>
<keyword evidence="9" id="KW-0812">Transmembrane</keyword>
<dbReference type="GO" id="GO:0000166">
    <property type="term" value="F:nucleotide binding"/>
    <property type="evidence" value="ECO:0007669"/>
    <property type="project" value="UniProtKB-KW"/>
</dbReference>
<evidence type="ECO:0000256" key="8">
    <source>
        <dbReference type="ARBA" id="ARBA00023080"/>
    </source>
</evidence>
<evidence type="ECO:0000256" key="6">
    <source>
        <dbReference type="ARBA" id="ARBA00022801"/>
    </source>
</evidence>
<evidence type="ECO:0000256" key="3">
    <source>
        <dbReference type="ARBA" id="ARBA00012643"/>
    </source>
</evidence>
<keyword evidence="6" id="KW-0378">Hydrolase</keyword>
<dbReference type="InterPro" id="IPR023214">
    <property type="entry name" value="HAD_sf"/>
</dbReference>
<evidence type="ECO:0000256" key="7">
    <source>
        <dbReference type="ARBA" id="ARBA00022842"/>
    </source>
</evidence>
<accession>A0A3P7L559</accession>
<keyword evidence="9" id="KW-1133">Transmembrane helix</keyword>
<evidence type="ECO:0000313" key="10">
    <source>
        <dbReference type="EMBL" id="VDM77835.1"/>
    </source>
</evidence>
<dbReference type="EC" id="3.1.3.5" evidence="3"/>
<dbReference type="GO" id="GO:0000287">
    <property type="term" value="F:magnesium ion binding"/>
    <property type="evidence" value="ECO:0007669"/>
    <property type="project" value="InterPro"/>
</dbReference>